<keyword evidence="4" id="KW-0804">Transcription</keyword>
<dbReference type="Proteomes" id="UP000321595">
    <property type="component" value="Chromosome"/>
</dbReference>
<dbReference type="RefSeq" id="WP_146961150.1">
    <property type="nucleotide sequence ID" value="NZ_CP042467.1"/>
</dbReference>
<dbReference type="Pfam" id="PF04542">
    <property type="entry name" value="Sigma70_r2"/>
    <property type="match status" value="1"/>
</dbReference>
<dbReference type="Gene3D" id="1.10.10.10">
    <property type="entry name" value="Winged helix-like DNA-binding domain superfamily/Winged helix DNA-binding domain"/>
    <property type="match status" value="1"/>
</dbReference>
<feature type="domain" description="RNA polymerase sigma factor 70 region 4 type 2" evidence="7">
    <location>
        <begin position="131"/>
        <end position="182"/>
    </location>
</feature>
<dbReference type="SUPFAM" id="SSF88946">
    <property type="entry name" value="Sigma2 domain of RNA polymerase sigma factors"/>
    <property type="match status" value="1"/>
</dbReference>
<dbReference type="InterPro" id="IPR014284">
    <property type="entry name" value="RNA_pol_sigma-70_dom"/>
</dbReference>
<feature type="region of interest" description="Disordered" evidence="5">
    <location>
        <begin position="89"/>
        <end position="115"/>
    </location>
</feature>
<gene>
    <name evidence="8" type="ORF">FRD01_15365</name>
</gene>
<evidence type="ECO:0000256" key="2">
    <source>
        <dbReference type="ARBA" id="ARBA00023015"/>
    </source>
</evidence>
<protein>
    <submittedName>
        <fullName evidence="8">Sigma-70 family RNA polymerase sigma factor</fullName>
    </submittedName>
</protein>
<dbReference type="NCBIfam" id="TIGR02937">
    <property type="entry name" value="sigma70-ECF"/>
    <property type="match status" value="1"/>
</dbReference>
<dbReference type="KEGG" id="bbae:FRD01_15365"/>
<evidence type="ECO:0000256" key="1">
    <source>
        <dbReference type="ARBA" id="ARBA00010641"/>
    </source>
</evidence>
<dbReference type="SUPFAM" id="SSF88659">
    <property type="entry name" value="Sigma3 and sigma4 domains of RNA polymerase sigma factors"/>
    <property type="match status" value="1"/>
</dbReference>
<evidence type="ECO:0000256" key="4">
    <source>
        <dbReference type="ARBA" id="ARBA00023163"/>
    </source>
</evidence>
<dbReference type="InterPro" id="IPR007627">
    <property type="entry name" value="RNA_pol_sigma70_r2"/>
</dbReference>
<dbReference type="GO" id="GO:0003677">
    <property type="term" value="F:DNA binding"/>
    <property type="evidence" value="ECO:0007669"/>
    <property type="project" value="InterPro"/>
</dbReference>
<dbReference type="InterPro" id="IPR013249">
    <property type="entry name" value="RNA_pol_sigma70_r4_t2"/>
</dbReference>
<dbReference type="InterPro" id="IPR013324">
    <property type="entry name" value="RNA_pol_sigma_r3/r4-like"/>
</dbReference>
<evidence type="ECO:0000256" key="5">
    <source>
        <dbReference type="SAM" id="MobiDB-lite"/>
    </source>
</evidence>
<dbReference type="Gene3D" id="1.10.1740.10">
    <property type="match status" value="1"/>
</dbReference>
<dbReference type="InterPro" id="IPR039425">
    <property type="entry name" value="RNA_pol_sigma-70-like"/>
</dbReference>
<keyword evidence="3" id="KW-0731">Sigma factor</keyword>
<dbReference type="InterPro" id="IPR036388">
    <property type="entry name" value="WH-like_DNA-bd_sf"/>
</dbReference>
<reference evidence="8 9" key="1">
    <citation type="submission" date="2019-08" db="EMBL/GenBank/DDBJ databases">
        <authorList>
            <person name="Liang Q."/>
        </authorList>
    </citation>
    <scope>NUCLEOTIDE SEQUENCE [LARGE SCALE GENOMIC DNA]</scope>
    <source>
        <strain evidence="8 9">V1718</strain>
    </source>
</reference>
<dbReference type="Pfam" id="PF08281">
    <property type="entry name" value="Sigma70_r4_2"/>
    <property type="match status" value="1"/>
</dbReference>
<dbReference type="AlphaFoldDB" id="A0A5B8XTY0"/>
<dbReference type="InterPro" id="IPR013325">
    <property type="entry name" value="RNA_pol_sigma_r2"/>
</dbReference>
<feature type="domain" description="RNA polymerase sigma-70 region 2" evidence="6">
    <location>
        <begin position="23"/>
        <end position="90"/>
    </location>
</feature>
<organism evidence="8 9">
    <name type="scientific">Microvenator marinus</name>
    <dbReference type="NCBI Taxonomy" id="2600177"/>
    <lineage>
        <taxon>Bacteria</taxon>
        <taxon>Deltaproteobacteria</taxon>
        <taxon>Bradymonadales</taxon>
        <taxon>Microvenatoraceae</taxon>
        <taxon>Microvenator</taxon>
    </lineage>
</organism>
<name>A0A5B8XTY0_9DELT</name>
<evidence type="ECO:0000313" key="8">
    <source>
        <dbReference type="EMBL" id="QED28587.1"/>
    </source>
</evidence>
<dbReference type="GO" id="GO:0006352">
    <property type="term" value="P:DNA-templated transcription initiation"/>
    <property type="evidence" value="ECO:0007669"/>
    <property type="project" value="InterPro"/>
</dbReference>
<dbReference type="PANTHER" id="PTHR43133:SF51">
    <property type="entry name" value="RNA POLYMERASE SIGMA FACTOR"/>
    <property type="match status" value="1"/>
</dbReference>
<dbReference type="PANTHER" id="PTHR43133">
    <property type="entry name" value="RNA POLYMERASE ECF-TYPE SIGMA FACTO"/>
    <property type="match status" value="1"/>
</dbReference>
<dbReference type="GO" id="GO:0016987">
    <property type="term" value="F:sigma factor activity"/>
    <property type="evidence" value="ECO:0007669"/>
    <property type="project" value="UniProtKB-KW"/>
</dbReference>
<evidence type="ECO:0000259" key="6">
    <source>
        <dbReference type="Pfam" id="PF04542"/>
    </source>
</evidence>
<evidence type="ECO:0000256" key="3">
    <source>
        <dbReference type="ARBA" id="ARBA00023082"/>
    </source>
</evidence>
<proteinExistence type="inferred from homology"/>
<evidence type="ECO:0000313" key="9">
    <source>
        <dbReference type="Proteomes" id="UP000321595"/>
    </source>
</evidence>
<sequence length="192" mass="22733">MSLSDRKLVRNLRRRDEDAFRELVRVYQHRVFNIVYRILGDREEAEDVAQEVFVAIFKHIDSFRGDAKFSTWVYRIATNQARNRLKYHARRHRRDHQNYEDAPESAHQDSDFAGTIPQPEDAVLGRELEKIIQEGLAELGEIHRTIIVLRDVEHLSYQEIAEIVELPEGTVKSRLFRARVALKEYVEKRYDS</sequence>
<feature type="compositionally biased region" description="Basic and acidic residues" evidence="5">
    <location>
        <begin position="96"/>
        <end position="110"/>
    </location>
</feature>
<keyword evidence="9" id="KW-1185">Reference proteome</keyword>
<dbReference type="EMBL" id="CP042467">
    <property type="protein sequence ID" value="QED28587.1"/>
    <property type="molecule type" value="Genomic_DNA"/>
</dbReference>
<evidence type="ECO:0000259" key="7">
    <source>
        <dbReference type="Pfam" id="PF08281"/>
    </source>
</evidence>
<accession>A0A5B8XTY0</accession>
<comment type="similarity">
    <text evidence="1">Belongs to the sigma-70 factor family. ECF subfamily.</text>
</comment>
<keyword evidence="2" id="KW-0805">Transcription regulation</keyword>
<dbReference type="OrthoDB" id="8684701at2"/>
<dbReference type="CDD" id="cd06171">
    <property type="entry name" value="Sigma70_r4"/>
    <property type="match status" value="1"/>
</dbReference>